<reference evidence="1" key="2">
    <citation type="submission" date="2022-01" db="EMBL/GenBank/DDBJ databases">
        <authorList>
            <person name="Yamashiro T."/>
            <person name="Shiraishi A."/>
            <person name="Satake H."/>
            <person name="Nakayama K."/>
        </authorList>
    </citation>
    <scope>NUCLEOTIDE SEQUENCE</scope>
</reference>
<dbReference type="PANTHER" id="PTHR33067">
    <property type="entry name" value="RNA-DIRECTED DNA POLYMERASE-RELATED"/>
    <property type="match status" value="1"/>
</dbReference>
<name>A0ABQ4YEU3_9ASTR</name>
<accession>A0ABQ4YEU3</accession>
<gene>
    <name evidence="1" type="ORF">Tco_0725609</name>
</gene>
<sequence length="256" mass="29060">MSVILADESFQYPVGIAENMLVKVGKFTFPADFIILEMEEDSKVPLILGQPFLHTTDAVIRVKQKQLNLGVRTEQMIFNIDSAMKHSYSNDDTCFSIDVIDEIIEEDFDALLDEGSKILHSIKGTLLEEEIFTEFDEFMAMTADGNFESESDTEEPPFEKITINTDYKIKTSLEEPPTDLELKPLPDNLEYVFLEEPSFLPVIISSKLSAQNKSKLVSVLKKHKEAFAWKMTDIPGICPSFCKHKIQLLDDKKPVV</sequence>
<keyword evidence="1" id="KW-0695">RNA-directed DNA polymerase</keyword>
<dbReference type="EMBL" id="BQNB010010324">
    <property type="protein sequence ID" value="GJS75728.1"/>
    <property type="molecule type" value="Genomic_DNA"/>
</dbReference>
<keyword evidence="1" id="KW-0548">Nucleotidyltransferase</keyword>
<organism evidence="1 2">
    <name type="scientific">Tanacetum coccineum</name>
    <dbReference type="NCBI Taxonomy" id="301880"/>
    <lineage>
        <taxon>Eukaryota</taxon>
        <taxon>Viridiplantae</taxon>
        <taxon>Streptophyta</taxon>
        <taxon>Embryophyta</taxon>
        <taxon>Tracheophyta</taxon>
        <taxon>Spermatophyta</taxon>
        <taxon>Magnoliopsida</taxon>
        <taxon>eudicotyledons</taxon>
        <taxon>Gunneridae</taxon>
        <taxon>Pentapetalae</taxon>
        <taxon>asterids</taxon>
        <taxon>campanulids</taxon>
        <taxon>Asterales</taxon>
        <taxon>Asteraceae</taxon>
        <taxon>Asteroideae</taxon>
        <taxon>Anthemideae</taxon>
        <taxon>Anthemidinae</taxon>
        <taxon>Tanacetum</taxon>
    </lineage>
</organism>
<evidence type="ECO:0000313" key="1">
    <source>
        <dbReference type="EMBL" id="GJS75728.1"/>
    </source>
</evidence>
<comment type="caution">
    <text evidence="1">The sequence shown here is derived from an EMBL/GenBank/DDBJ whole genome shotgun (WGS) entry which is preliminary data.</text>
</comment>
<proteinExistence type="predicted"/>
<protein>
    <submittedName>
        <fullName evidence="1">Reverse transcriptase domain-containing protein</fullName>
    </submittedName>
</protein>
<dbReference type="Proteomes" id="UP001151760">
    <property type="component" value="Unassembled WGS sequence"/>
</dbReference>
<dbReference type="GO" id="GO:0003964">
    <property type="term" value="F:RNA-directed DNA polymerase activity"/>
    <property type="evidence" value="ECO:0007669"/>
    <property type="project" value="UniProtKB-KW"/>
</dbReference>
<dbReference type="InterPro" id="IPR021109">
    <property type="entry name" value="Peptidase_aspartic_dom_sf"/>
</dbReference>
<keyword evidence="1" id="KW-0808">Transferase</keyword>
<reference evidence="1" key="1">
    <citation type="journal article" date="2022" name="Int. J. Mol. Sci.">
        <title>Draft Genome of Tanacetum Coccineum: Genomic Comparison of Closely Related Tanacetum-Family Plants.</title>
        <authorList>
            <person name="Yamashiro T."/>
            <person name="Shiraishi A."/>
            <person name="Nakayama K."/>
            <person name="Satake H."/>
        </authorList>
    </citation>
    <scope>NUCLEOTIDE SEQUENCE</scope>
</reference>
<dbReference type="Gene3D" id="2.40.70.10">
    <property type="entry name" value="Acid Proteases"/>
    <property type="match status" value="1"/>
</dbReference>
<evidence type="ECO:0000313" key="2">
    <source>
        <dbReference type="Proteomes" id="UP001151760"/>
    </source>
</evidence>
<keyword evidence="2" id="KW-1185">Reference proteome</keyword>
<dbReference type="PANTHER" id="PTHR33067:SF9">
    <property type="entry name" value="RNA-DIRECTED DNA POLYMERASE"/>
    <property type="match status" value="1"/>
</dbReference>